<name>A0A0A9BFR7_ARUDO</name>
<dbReference type="EMBL" id="GBRH01237825">
    <property type="protein sequence ID" value="JAD60070.1"/>
    <property type="molecule type" value="Transcribed_RNA"/>
</dbReference>
<reference evidence="1" key="1">
    <citation type="submission" date="2014-09" db="EMBL/GenBank/DDBJ databases">
        <authorList>
            <person name="Magalhaes I.L.F."/>
            <person name="Oliveira U."/>
            <person name="Santos F.R."/>
            <person name="Vidigal T.H.D.A."/>
            <person name="Brescovit A.D."/>
            <person name="Santos A.J."/>
        </authorList>
    </citation>
    <scope>NUCLEOTIDE SEQUENCE</scope>
    <source>
        <tissue evidence="1">Shoot tissue taken approximately 20 cm above the soil surface</tissue>
    </source>
</reference>
<reference evidence="1" key="2">
    <citation type="journal article" date="2015" name="Data Brief">
        <title>Shoot transcriptome of the giant reed, Arundo donax.</title>
        <authorList>
            <person name="Barrero R.A."/>
            <person name="Guerrero F.D."/>
            <person name="Moolhuijzen P."/>
            <person name="Goolsby J.A."/>
            <person name="Tidwell J."/>
            <person name="Bellgard S.E."/>
            <person name="Bellgard M.I."/>
        </authorList>
    </citation>
    <scope>NUCLEOTIDE SEQUENCE</scope>
    <source>
        <tissue evidence="1">Shoot tissue taken approximately 20 cm above the soil surface</tissue>
    </source>
</reference>
<proteinExistence type="predicted"/>
<evidence type="ECO:0000313" key="1">
    <source>
        <dbReference type="EMBL" id="JAD60070.1"/>
    </source>
</evidence>
<sequence length="48" mass="5564">MTRLTSFHAAWMLQNTYYQKLNPTITMRVTPDGQIQVITKGFCFSPLI</sequence>
<dbReference type="AlphaFoldDB" id="A0A0A9BFR7"/>
<organism evidence="1">
    <name type="scientific">Arundo donax</name>
    <name type="common">Giant reed</name>
    <name type="synonym">Donax arundinaceus</name>
    <dbReference type="NCBI Taxonomy" id="35708"/>
    <lineage>
        <taxon>Eukaryota</taxon>
        <taxon>Viridiplantae</taxon>
        <taxon>Streptophyta</taxon>
        <taxon>Embryophyta</taxon>
        <taxon>Tracheophyta</taxon>
        <taxon>Spermatophyta</taxon>
        <taxon>Magnoliopsida</taxon>
        <taxon>Liliopsida</taxon>
        <taxon>Poales</taxon>
        <taxon>Poaceae</taxon>
        <taxon>PACMAD clade</taxon>
        <taxon>Arundinoideae</taxon>
        <taxon>Arundineae</taxon>
        <taxon>Arundo</taxon>
    </lineage>
</organism>
<accession>A0A0A9BFR7</accession>
<protein>
    <submittedName>
        <fullName evidence="1">Uncharacterized protein</fullName>
    </submittedName>
</protein>